<organism evidence="1 2">
    <name type="scientific">Acidiferrobacter thiooxydans</name>
    <dbReference type="NCBI Taxonomy" id="163359"/>
    <lineage>
        <taxon>Bacteria</taxon>
        <taxon>Pseudomonadati</taxon>
        <taxon>Pseudomonadota</taxon>
        <taxon>Gammaproteobacteria</taxon>
        <taxon>Acidiferrobacterales</taxon>
        <taxon>Acidiferrobacteraceae</taxon>
        <taxon>Acidiferrobacter</taxon>
    </lineage>
</organism>
<protein>
    <submittedName>
        <fullName evidence="1">Uncharacterized protein</fullName>
    </submittedName>
</protein>
<keyword evidence="2" id="KW-1185">Reference proteome</keyword>
<gene>
    <name evidence="1" type="ORF">C4900_07835</name>
</gene>
<evidence type="ECO:0000313" key="1">
    <source>
        <dbReference type="EMBL" id="RCN55821.1"/>
    </source>
</evidence>
<dbReference type="AlphaFoldDB" id="A0A368HEC2"/>
<dbReference type="Proteomes" id="UP000253250">
    <property type="component" value="Unassembled WGS sequence"/>
</dbReference>
<dbReference type="EMBL" id="PSYR01000002">
    <property type="protein sequence ID" value="RCN55821.1"/>
    <property type="molecule type" value="Genomic_DNA"/>
</dbReference>
<sequence>MVIKGKAVYNFPMDASSLAPPLTLPGEDLADSLEADVGRVEAMVPQMAAAARVAQVDARARIAALHARIAQDVAALRKSEACVPSSR</sequence>
<comment type="caution">
    <text evidence="1">The sequence shown here is derived from an EMBL/GenBank/DDBJ whole genome shotgun (WGS) entry which is preliminary data.</text>
</comment>
<reference evidence="1 2" key="1">
    <citation type="submission" date="2018-02" db="EMBL/GenBank/DDBJ databases">
        <title>Insights into the biology of acidophilic members of the Acidiferrobacteraceae family derived from comparative genomic analyses.</title>
        <authorList>
            <person name="Issotta F."/>
            <person name="Thyssen C."/>
            <person name="Mena C."/>
            <person name="Moya A."/>
            <person name="Bellenberg S."/>
            <person name="Sproer C."/>
            <person name="Covarrubias P.C."/>
            <person name="Sand W."/>
            <person name="Quatrini R."/>
            <person name="Vera M."/>
        </authorList>
    </citation>
    <scope>NUCLEOTIDE SEQUENCE [LARGE SCALE GENOMIC DNA]</scope>
    <source>
        <strain evidence="2">m-1</strain>
    </source>
</reference>
<proteinExistence type="predicted"/>
<name>A0A368HEC2_9GAMM</name>
<evidence type="ECO:0000313" key="2">
    <source>
        <dbReference type="Proteomes" id="UP000253250"/>
    </source>
</evidence>
<accession>A0A368HEC2</accession>